<dbReference type="AlphaFoldDB" id="A0A9X6NZ44"/>
<evidence type="ECO:0000313" key="1">
    <source>
        <dbReference type="EMBL" id="OYS12087.1"/>
    </source>
</evidence>
<dbReference type="EMBL" id="NGOH01000075">
    <property type="protein sequence ID" value="OYS12087.1"/>
    <property type="molecule type" value="Genomic_DNA"/>
</dbReference>
<dbReference type="SUPFAM" id="SSF47413">
    <property type="entry name" value="lambda repressor-like DNA-binding domains"/>
    <property type="match status" value="1"/>
</dbReference>
<evidence type="ECO:0000313" key="2">
    <source>
        <dbReference type="Proteomes" id="UP000215693"/>
    </source>
</evidence>
<sequence length="106" mass="12317">MNEEYFYNITLADLRTKLISRKENLKLNYAELSAMTNVSRGTLIRFISGNNSIQADTFKKLVEWIHLQVIPVTYQKSYKDITIFLQQVPNIQHITPKEPAKTGMLK</sequence>
<dbReference type="RefSeq" id="WP_094497376.1">
    <property type="nucleotide sequence ID" value="NZ_NGOD01000001.1"/>
</dbReference>
<proteinExistence type="predicted"/>
<organism evidence="1 2">
    <name type="scientific">Lactobacillus johnsonii</name>
    <dbReference type="NCBI Taxonomy" id="33959"/>
    <lineage>
        <taxon>Bacteria</taxon>
        <taxon>Bacillati</taxon>
        <taxon>Bacillota</taxon>
        <taxon>Bacilli</taxon>
        <taxon>Lactobacillales</taxon>
        <taxon>Lactobacillaceae</taxon>
        <taxon>Lactobacillus</taxon>
    </lineage>
</organism>
<dbReference type="GO" id="GO:0003677">
    <property type="term" value="F:DNA binding"/>
    <property type="evidence" value="ECO:0007669"/>
    <property type="project" value="InterPro"/>
</dbReference>
<reference evidence="1 2" key="1">
    <citation type="submission" date="2017-04" db="EMBL/GenBank/DDBJ databases">
        <authorList>
            <person name="Lin X.B."/>
            <person name="Stothard P."/>
            <person name="Tasseva G."/>
            <person name="Walter J."/>
        </authorList>
    </citation>
    <scope>NUCLEOTIDE SEQUENCE [LARGE SCALE GENOMIC DNA]</scope>
    <source>
        <strain evidence="1 2">117c</strain>
    </source>
</reference>
<protein>
    <submittedName>
        <fullName evidence="1">Uncharacterized protein</fullName>
    </submittedName>
</protein>
<reference evidence="1 2" key="2">
    <citation type="submission" date="2017-09" db="EMBL/GenBank/DDBJ databases">
        <title>Tripartite evolution among Lactobacillus johnsonii, Lactobacillus taiwanensis, Lactobacillus reuteri and their rodent host.</title>
        <authorList>
            <person name="Wang T."/>
            <person name="Knowles S."/>
            <person name="Cheng C."/>
        </authorList>
    </citation>
    <scope>NUCLEOTIDE SEQUENCE [LARGE SCALE GENOMIC DNA]</scope>
    <source>
        <strain evidence="1 2">117c</strain>
    </source>
</reference>
<dbReference type="Proteomes" id="UP000215693">
    <property type="component" value="Unassembled WGS sequence"/>
</dbReference>
<accession>A0A9X6NZ44</accession>
<comment type="caution">
    <text evidence="1">The sequence shown here is derived from an EMBL/GenBank/DDBJ whole genome shotgun (WGS) entry which is preliminary data.</text>
</comment>
<dbReference type="InterPro" id="IPR010982">
    <property type="entry name" value="Lambda_DNA-bd_dom_sf"/>
</dbReference>
<name>A0A9X6NZ44_LACJH</name>
<gene>
    <name evidence="1" type="ORF">CBF50_06915</name>
</gene>